<feature type="region of interest" description="Disordered" evidence="1">
    <location>
        <begin position="2501"/>
        <end position="2521"/>
    </location>
</feature>
<feature type="compositionally biased region" description="Basic and acidic residues" evidence="1">
    <location>
        <begin position="1156"/>
        <end position="1169"/>
    </location>
</feature>
<feature type="compositionally biased region" description="Pro residues" evidence="1">
    <location>
        <begin position="2506"/>
        <end position="2517"/>
    </location>
</feature>
<feature type="region of interest" description="Disordered" evidence="1">
    <location>
        <begin position="1323"/>
        <end position="1396"/>
    </location>
</feature>
<dbReference type="PROSITE" id="PS50003">
    <property type="entry name" value="PH_DOMAIN"/>
    <property type="match status" value="1"/>
</dbReference>
<sequence>MGAVEVAGGRKSVPALVRLIPGWISIGLVALHWVGNYPAAPGNYGDALPSFVPDTPPLSFFLAGFASLENPCLSAMESAWRRRDDSEREVWPKSRGCIWSGPNLAVGREDPHQWMQQQGKAVQAYNGPGRAGTYHGARAVVGRGYPSPSGIGYPSPGAGGYPSASPGHPQHHPYSAATLNHYRSASPHNYPQSPRHRNMVLSGAVQVNSEPDGDSVSSSSTKMDFKKKRLKPGGVSGIKPPQVKRSSDAPVTLKGWLYKQGSDGLMLWKKRWFVLSEFCLYYYKGSEEEKQLGSILLPSYKISPCSSDDRVFRKWAFKIEHQNMRTYFFAAENKDSMLQWMNALSLASIMHKDNREKPGDGDGGFGARRPRSMDGKHWADVQHQPRISDPRLNVSYDMDPRASGKENRQPLYANAPPKPKRLNTSRDNSYSPDRTSSDKEMGDYGEMPHRQHPQDQGGYMPPVTRHQQYLNHNGERRTPDAYARSRVGPEYEDAYRNGQPVPYYNQMQPYHRPHSADFLEHPVMRTKPAGANRTDPYVRPKSSVEQYNASEYWSEESYAQAMRGQSAIYTPPGMQTGTYVPPVQTSPVRSAKRSSFKQLPNGMYPVSPPVNHHSPQPQTPQMMPDQQNFIRSASARLPRYKIPIDGHMNSTYPDDGSGYIDRKKMQQREESMKRLLEWKQRMLQSPLTRKSSPKPDSPKPHSDMERYRKQVLQELAHHEGRRPAGSQRSPAEQSAWRHRHPSAGPQPRSSREPQYNSYSSDDEDVNGYMRRAWGAGPGSRGMGGGDVGPRGGEKFHKHLRCSPDYVNVNQYPPQSQGNYPPDMIRPSQPSFEYCYETQVPLNSHSRPYFNDELSLGKYSDSGYDTMRVDSLSRDEASWSRDEAMLSSQRQKNLTKDDSELWKNTSSEKSKSALSPRETLERIRKKKESPPKNIVQQRIRVFEQSHTADSGSEEQLKATVSRSLSKSEPELPQITKKPSYSEDLPSSKKKSSAINNADVRRSLELLQRDEITEKVAYKKQSSAFSRSTQDILDGRRSAQDVRSFAFSDHTSGAVSDTEMLECDRDAQSEDRFTTKSEPFSSGSGSVLADLRRSADRKKERDYREKKQKPAIPPKPKLSSSKEDLVEEKSDSRGRNVEVIMTPGYLRLSMVESMEQSILKDSDSEDGDHKVTPPFQGFDGNPTNTPNRDHEVFSRLKHGHPHDPKACRDFPDDLVGEDTYLPMTPPRKPVLAHTISTSSVESAQGQHSRTPSQTIVMESLFQKTEYEENTYVDMTEDIISSKSVFESSTVEKSGMIRPSHLSPSAHYELLYKSYSGNYEPIYNEIPSPSKLAPQHTLKHSDERCSSESQKKKSPKNVPPDILSSANPESNSSASDADDEASKDLDSLGPAKSKTKRFSLSDTFRPASYYLGRSAENLSDKDSSDSDLVSPPPIPNSPPPMEELENDGCSKINVPDPPGKLRKTLSDARMDVAKRKSLEESERQTVLNTLGASHHSPENQDSPPTSPLEKELNYSYYRVYQDENRYAKFKTDSDTHSPRQGASRHVAPDVVEQAVRESSNHNFQQKGSDSSSAGSIHESNHQRGNSNASDSSAGKSGAPYYYADLLSPEQIEMLSPSAQEKILKSLSLRARNQLNNHRDFDVGGKRNDVGKRVNHLRDSKDSATDLKRTAVEYFGVAKCGEVDERNMYESSSQMLNQKFRKTRSLTPDPSLCLMAKDQECASMTRRSRSVERLLEETNGATGITPVSMPPDLEDPWEKDQVWSENLRRESLRHTRSLEALDEDRPERSPIDGRYSPSEESHRSRKRRSIDGGRHVRRDVQYVNDIPDELRQKLIRRRKEYTDYRMPKDDPASVGDDGQYDRLSEFSPTLERARRGETYVDGYYWDEAQQRFRVKKRGDHFLGDSLPPPPPGQGGGRPSESHPHPHPPPPPAMVATISCENAVPSFYYTEAHVDRLQGIQVLRLLSNLSEKSDIPPCDPNHRALPCVVVEKSDDRKLGNSLEGMGGQCCPIGCGCGGGGRAAALAKSNHRSNTTDSIAAMTRENLVVKAAQQNHHAQFAEQPSRSPKKSPLRGVESGSETGSTPPPPAPAPAPVPPAPSTSSGDLSSKSHEELVLLLIQLRRQSSGILKSIEGCQKELDAQKRIIDMEASSPSRDGHLVRHRKLADQLNELQTQYEIQRPLIHLVDNMVKLGSIYGEGGQGGRMRAPEEIQEKLDFNHWIQERRMVAQDRKQWEKESPDQQELEAKIEQLYHLEVILRREAKVLQTLQKDKELLEGALQSVRLKLQQLGNSNPQEMEKLQRQQQQLERELGHVRSQLLQSSKKLEEAETENSRLEHELMVLRQKVLLALKHATSLQAHNLATQQLESELMRVQQLTRDLQRRRMELSKQVQQLTERCETSGSTLPKPTAQVRPSPSGVAGAAPIPARRKHSDVWLETDLDSAVSMDRGVDRLTSEIPPHLYVNTSSYDDSFWYMSREDPYGEKQGIAWEDQMDHTYQKATYHQPVYQTYQPPPPPPPPPPTSSVAHIALGDGSHMFMDISEADDRMKRFYGILPKEKSLEIKTVRTVKREAQQRQKRRPSMESGPGIPGRPSDEEPDEEDPDPATVIENDPVLSQFQRSMSLPRSYGLRKYPNWKEPMNSSHINHPAVRQQQAVLLRRSAANLRNLEVPPFPSFLCPFPNSQDYEDSVDAAFIGSSSPSVSPPSPKYRSETAQAIIQEMHLYRRKIPREKRKHITVSSSRPVTLETVRKSATWRGARDDLELSGGQLGQNLGHTPAAHRHSTPDVVKSTMPHRKEVKYNEETIDTILGTPQKILIPERYVPEDAVLSKEEQAERSRKAEAIKKMLLSESALASSEDGLGGDPNEDSPSLMKQKVALERRQREQLLSLSQTLAREASARTRRVAVQALQELPAAHGEGGPSTSEESSSPTPDLPLVQQRENLLT</sequence>
<feature type="compositionally biased region" description="Polar residues" evidence="1">
    <location>
        <begin position="425"/>
        <end position="434"/>
    </location>
</feature>
<feature type="compositionally biased region" description="Low complexity" evidence="1">
    <location>
        <begin position="151"/>
        <end position="168"/>
    </location>
</feature>
<feature type="compositionally biased region" description="Polar residues" evidence="1">
    <location>
        <begin position="1579"/>
        <end position="1591"/>
    </location>
</feature>
<feature type="compositionally biased region" description="Polar residues" evidence="1">
    <location>
        <begin position="1074"/>
        <end position="1083"/>
    </location>
</feature>
<feature type="region of interest" description="Disordered" evidence="1">
    <location>
        <begin position="151"/>
        <end position="175"/>
    </location>
</feature>
<feature type="region of interest" description="Disordered" evidence="1">
    <location>
        <begin position="1412"/>
        <end position="1591"/>
    </location>
</feature>
<feature type="region of interest" description="Disordered" evidence="1">
    <location>
        <begin position="718"/>
        <end position="797"/>
    </location>
</feature>
<feature type="compositionally biased region" description="Gly residues" evidence="1">
    <location>
        <begin position="775"/>
        <end position="790"/>
    </location>
</feature>
<name>A0A7R9A8M8_9CRUS</name>
<gene>
    <name evidence="3" type="ORF">DSTB1V02_LOCUS9286</name>
</gene>
<feature type="region of interest" description="Disordered" evidence="1">
    <location>
        <begin position="2888"/>
        <end position="2939"/>
    </location>
</feature>
<proteinExistence type="predicted"/>
<feature type="region of interest" description="Disordered" evidence="1">
    <location>
        <begin position="2049"/>
        <end position="2102"/>
    </location>
</feature>
<feature type="region of interest" description="Disordered" evidence="1">
    <location>
        <begin position="1837"/>
        <end position="1858"/>
    </location>
</feature>
<keyword evidence="4" id="KW-1185">Reference proteome</keyword>
<dbReference type="SUPFAM" id="SSF50729">
    <property type="entry name" value="PH domain-like"/>
    <property type="match status" value="1"/>
</dbReference>
<feature type="compositionally biased region" description="Basic and acidic residues" evidence="1">
    <location>
        <begin position="893"/>
        <end position="910"/>
    </location>
</feature>
<dbReference type="Proteomes" id="UP000677054">
    <property type="component" value="Unassembled WGS sequence"/>
</dbReference>
<feature type="domain" description="PH" evidence="2">
    <location>
        <begin position="250"/>
        <end position="349"/>
    </location>
</feature>
<feature type="compositionally biased region" description="Basic and acidic residues" evidence="1">
    <location>
        <begin position="1774"/>
        <end position="1798"/>
    </location>
</feature>
<feature type="region of interest" description="Disordered" evidence="1">
    <location>
        <begin position="1895"/>
        <end position="1928"/>
    </location>
</feature>
<dbReference type="Gene3D" id="2.30.29.30">
    <property type="entry name" value="Pleckstrin-homology domain (PH domain)/Phosphotyrosine-binding domain (PTB)"/>
    <property type="match status" value="1"/>
</dbReference>
<feature type="region of interest" description="Disordered" evidence="1">
    <location>
        <begin position="1156"/>
        <end position="1184"/>
    </location>
</feature>
<feature type="compositionally biased region" description="Low complexity" evidence="1">
    <location>
        <begin position="1360"/>
        <end position="1372"/>
    </location>
</feature>
<dbReference type="EMBL" id="LR901842">
    <property type="protein sequence ID" value="CAD7249491.1"/>
    <property type="molecule type" value="Genomic_DNA"/>
</dbReference>
<feature type="compositionally biased region" description="Pro residues" evidence="1">
    <location>
        <begin position="1427"/>
        <end position="1438"/>
    </location>
</feature>
<feature type="region of interest" description="Disordered" evidence="1">
    <location>
        <begin position="207"/>
        <end position="246"/>
    </location>
</feature>
<evidence type="ECO:0000259" key="2">
    <source>
        <dbReference type="PROSITE" id="PS50003"/>
    </source>
</evidence>
<feature type="region of interest" description="Disordered" evidence="1">
    <location>
        <begin position="2559"/>
        <end position="2615"/>
    </location>
</feature>
<feature type="region of interest" description="Disordered" evidence="1">
    <location>
        <begin position="683"/>
        <end position="703"/>
    </location>
</feature>
<feature type="region of interest" description="Disordered" evidence="1">
    <location>
        <begin position="1729"/>
        <end position="1753"/>
    </location>
</feature>
<feature type="compositionally biased region" description="Low complexity" evidence="1">
    <location>
        <begin position="2915"/>
        <end position="2925"/>
    </location>
</feature>
<feature type="region of interest" description="Disordered" evidence="1">
    <location>
        <begin position="2391"/>
        <end position="2421"/>
    </location>
</feature>
<feature type="region of interest" description="Disordered" evidence="1">
    <location>
        <begin position="1066"/>
        <end position="1134"/>
    </location>
</feature>
<feature type="compositionally biased region" description="Basic and acidic residues" evidence="1">
    <location>
        <begin position="2559"/>
        <end position="2569"/>
    </location>
</feature>
<dbReference type="InterPro" id="IPR001849">
    <property type="entry name" value="PH_domain"/>
</dbReference>
<dbReference type="InterPro" id="IPR057971">
    <property type="entry name" value="PKHA4-7_TBCA"/>
</dbReference>
<feature type="compositionally biased region" description="Basic and acidic residues" evidence="1">
    <location>
        <begin position="1517"/>
        <end position="1534"/>
    </location>
</feature>
<feature type="compositionally biased region" description="Basic and acidic residues" evidence="1">
    <location>
        <begin position="371"/>
        <end position="380"/>
    </location>
</feature>
<feature type="compositionally biased region" description="Basic and acidic residues" evidence="1">
    <location>
        <begin position="398"/>
        <end position="408"/>
    </location>
</feature>
<feature type="compositionally biased region" description="Basic and acidic residues" evidence="1">
    <location>
        <begin position="873"/>
        <end position="883"/>
    </location>
</feature>
<organism evidence="3">
    <name type="scientific">Darwinula stevensoni</name>
    <dbReference type="NCBI Taxonomy" id="69355"/>
    <lineage>
        <taxon>Eukaryota</taxon>
        <taxon>Metazoa</taxon>
        <taxon>Ecdysozoa</taxon>
        <taxon>Arthropoda</taxon>
        <taxon>Crustacea</taxon>
        <taxon>Oligostraca</taxon>
        <taxon>Ostracoda</taxon>
        <taxon>Podocopa</taxon>
        <taxon>Podocopida</taxon>
        <taxon>Darwinulocopina</taxon>
        <taxon>Darwinuloidea</taxon>
        <taxon>Darwinulidae</taxon>
        <taxon>Darwinula</taxon>
    </lineage>
</organism>
<feature type="compositionally biased region" description="Basic and acidic residues" evidence="1">
    <location>
        <begin position="1088"/>
        <end position="1103"/>
    </location>
</feature>
<feature type="compositionally biased region" description="Basic and acidic residues" evidence="1">
    <location>
        <begin position="1837"/>
        <end position="1847"/>
    </location>
</feature>
<evidence type="ECO:0000313" key="4">
    <source>
        <dbReference type="Proteomes" id="UP000677054"/>
    </source>
</evidence>
<dbReference type="PANTHER" id="PTHR12752">
    <property type="entry name" value="PHOSPHOINOSITOL 3-PHOSPHATE-BINDING PROTEIN"/>
    <property type="match status" value="1"/>
</dbReference>
<accession>A0A7R9A8M8</accession>
<dbReference type="Pfam" id="PF00169">
    <property type="entry name" value="PH"/>
    <property type="match status" value="1"/>
</dbReference>
<feature type="region of interest" description="Disordered" evidence="1">
    <location>
        <begin position="873"/>
        <end position="994"/>
    </location>
</feature>
<dbReference type="Pfam" id="PF25541">
    <property type="entry name" value="TBCA_PH"/>
    <property type="match status" value="1"/>
</dbReference>
<protein>
    <recommendedName>
        <fullName evidence="2">PH domain-containing protein</fullName>
    </recommendedName>
</protein>
<feature type="compositionally biased region" description="Basic and acidic residues" evidence="1">
    <location>
        <begin position="435"/>
        <end position="453"/>
    </location>
</feature>
<evidence type="ECO:0000313" key="3">
    <source>
        <dbReference type="EMBL" id="CAD7249491.1"/>
    </source>
</evidence>
<dbReference type="PANTHER" id="PTHR12752:SF9">
    <property type="entry name" value="KRAMER, ISOFORM I"/>
    <property type="match status" value="1"/>
</dbReference>
<feature type="compositionally biased region" description="Basic and acidic residues" evidence="1">
    <location>
        <begin position="1805"/>
        <end position="1815"/>
    </location>
</feature>
<feature type="compositionally biased region" description="Pro residues" evidence="1">
    <location>
        <begin position="2079"/>
        <end position="2094"/>
    </location>
</feature>
<feature type="compositionally biased region" description="Basic and acidic residues" evidence="1">
    <location>
        <begin position="1118"/>
        <end position="1134"/>
    </location>
</feature>
<dbReference type="InterPro" id="IPR040392">
    <property type="entry name" value="PKHA4-7_PH"/>
</dbReference>
<reference evidence="3" key="1">
    <citation type="submission" date="2020-11" db="EMBL/GenBank/DDBJ databases">
        <authorList>
            <person name="Tran Van P."/>
        </authorList>
    </citation>
    <scope>NUCLEOTIDE SEQUENCE</scope>
</reference>
<dbReference type="EMBL" id="CAJPEV010002325">
    <property type="protein sequence ID" value="CAG0896530.1"/>
    <property type="molecule type" value="Genomic_DNA"/>
</dbReference>
<feature type="region of interest" description="Disordered" evidence="1">
    <location>
        <begin position="353"/>
        <end position="458"/>
    </location>
</feature>
<dbReference type="SMART" id="SM00233">
    <property type="entry name" value="PH"/>
    <property type="match status" value="1"/>
</dbReference>
<feature type="region of interest" description="Disordered" evidence="1">
    <location>
        <begin position="1774"/>
        <end position="1815"/>
    </location>
</feature>
<dbReference type="InterPro" id="IPR011993">
    <property type="entry name" value="PH-like_dom_sf"/>
</dbReference>
<feature type="compositionally biased region" description="Polar residues" evidence="1">
    <location>
        <begin position="1557"/>
        <end position="1571"/>
    </location>
</feature>
<dbReference type="CDD" id="cd13248">
    <property type="entry name" value="PH_PEPP1_2_3"/>
    <property type="match status" value="1"/>
</dbReference>
<feature type="compositionally biased region" description="Basic and acidic residues" evidence="1">
    <location>
        <begin position="1461"/>
        <end position="1480"/>
    </location>
</feature>
<feature type="compositionally biased region" description="Basic and acidic residues" evidence="1">
    <location>
        <begin position="1336"/>
        <end position="1348"/>
    </location>
</feature>
<feature type="compositionally biased region" description="Polar residues" evidence="1">
    <location>
        <begin position="2391"/>
        <end position="2401"/>
    </location>
</feature>
<evidence type="ECO:0000256" key="1">
    <source>
        <dbReference type="SAM" id="MobiDB-lite"/>
    </source>
</evidence>
<feature type="compositionally biased region" description="Polar residues" evidence="1">
    <location>
        <begin position="2049"/>
        <end position="2060"/>
    </location>
</feature>
<dbReference type="OrthoDB" id="43122at2759"/>